<gene>
    <name evidence="1" type="ORF">GCM10007874_47110</name>
</gene>
<accession>A0ABQ6CPN0</accession>
<evidence type="ECO:0000313" key="2">
    <source>
        <dbReference type="Proteomes" id="UP001156882"/>
    </source>
</evidence>
<evidence type="ECO:0000313" key="1">
    <source>
        <dbReference type="EMBL" id="GLS21694.1"/>
    </source>
</evidence>
<reference evidence="2" key="1">
    <citation type="journal article" date="2019" name="Int. J. Syst. Evol. Microbiol.">
        <title>The Global Catalogue of Microorganisms (GCM) 10K type strain sequencing project: providing services to taxonomists for standard genome sequencing and annotation.</title>
        <authorList>
            <consortium name="The Broad Institute Genomics Platform"/>
            <consortium name="The Broad Institute Genome Sequencing Center for Infectious Disease"/>
            <person name="Wu L."/>
            <person name="Ma J."/>
        </authorList>
    </citation>
    <scope>NUCLEOTIDE SEQUENCE [LARGE SCALE GENOMIC DNA]</scope>
    <source>
        <strain evidence="2">NBRC 101365</strain>
    </source>
</reference>
<sequence length="111" mass="12211">MTSVEEFNQRLSATKDVLVGLQNSDLALVPLQEDELRLRARSLVSFLAGTDGDGMASPPWLADVAASAEDYLMHCLRSSMAAGSRAPMVSAPPRDPPINSKPQPWWRFWGR</sequence>
<dbReference type="EMBL" id="BSPC01000053">
    <property type="protein sequence ID" value="GLS21694.1"/>
    <property type="molecule type" value="Genomic_DNA"/>
</dbReference>
<organism evidence="1 2">
    <name type="scientific">Labrys miyagiensis</name>
    <dbReference type="NCBI Taxonomy" id="346912"/>
    <lineage>
        <taxon>Bacteria</taxon>
        <taxon>Pseudomonadati</taxon>
        <taxon>Pseudomonadota</taxon>
        <taxon>Alphaproteobacteria</taxon>
        <taxon>Hyphomicrobiales</taxon>
        <taxon>Xanthobacteraceae</taxon>
        <taxon>Labrys</taxon>
    </lineage>
</organism>
<keyword evidence="2" id="KW-1185">Reference proteome</keyword>
<proteinExistence type="predicted"/>
<name>A0ABQ6CPN0_9HYPH</name>
<dbReference type="Proteomes" id="UP001156882">
    <property type="component" value="Unassembled WGS sequence"/>
</dbReference>
<protein>
    <submittedName>
        <fullName evidence="1">Uncharacterized protein</fullName>
    </submittedName>
</protein>
<dbReference type="RefSeq" id="WP_284314703.1">
    <property type="nucleotide sequence ID" value="NZ_BSPC01000053.1"/>
</dbReference>
<comment type="caution">
    <text evidence="1">The sequence shown here is derived from an EMBL/GenBank/DDBJ whole genome shotgun (WGS) entry which is preliminary data.</text>
</comment>